<organism evidence="5 6">
    <name type="scientific">Enterocloster hominis</name>
    <name type="common">ex Hitch et al. 2024</name>
    <dbReference type="NCBI Taxonomy" id="1917870"/>
    <lineage>
        <taxon>Bacteria</taxon>
        <taxon>Bacillati</taxon>
        <taxon>Bacillota</taxon>
        <taxon>Clostridia</taxon>
        <taxon>Lachnospirales</taxon>
        <taxon>Lachnospiraceae</taxon>
        <taxon>Enterocloster</taxon>
    </lineage>
</organism>
<reference evidence="5 6" key="1">
    <citation type="submission" date="2024-03" db="EMBL/GenBank/DDBJ databases">
        <title>Human intestinal bacterial collection.</title>
        <authorList>
            <person name="Pauvert C."/>
            <person name="Hitch T.C.A."/>
            <person name="Clavel T."/>
        </authorList>
    </citation>
    <scope>NUCLEOTIDE SEQUENCE [LARGE SCALE GENOMIC DNA]</scope>
    <source>
        <strain evidence="5 6">CLA-SR-H021</strain>
    </source>
</reference>
<keyword evidence="1" id="KW-0479">Metal-binding</keyword>
<evidence type="ECO:0000313" key="5">
    <source>
        <dbReference type="EMBL" id="MEQ2425086.1"/>
    </source>
</evidence>
<evidence type="ECO:0000259" key="4">
    <source>
        <dbReference type="SMART" id="SM00829"/>
    </source>
</evidence>
<evidence type="ECO:0000256" key="2">
    <source>
        <dbReference type="ARBA" id="ARBA00022833"/>
    </source>
</evidence>
<dbReference type="PANTHER" id="PTHR43401:SF2">
    <property type="entry name" value="L-THREONINE 3-DEHYDROGENASE"/>
    <property type="match status" value="1"/>
</dbReference>
<dbReference type="RefSeq" id="WP_008716079.1">
    <property type="nucleotide sequence ID" value="NZ_JAJFDX010000016.1"/>
</dbReference>
<dbReference type="PANTHER" id="PTHR43401">
    <property type="entry name" value="L-THREONINE 3-DEHYDROGENASE"/>
    <property type="match status" value="1"/>
</dbReference>
<dbReference type="EMBL" id="JBBMFM010000024">
    <property type="protein sequence ID" value="MEQ2425086.1"/>
    <property type="molecule type" value="Genomic_DNA"/>
</dbReference>
<comment type="caution">
    <text evidence="5">The sequence shown here is derived from an EMBL/GenBank/DDBJ whole genome shotgun (WGS) entry which is preliminary data.</text>
</comment>
<dbReference type="Pfam" id="PF08240">
    <property type="entry name" value="ADH_N"/>
    <property type="match status" value="1"/>
</dbReference>
<accession>A0ABV1D5R6</accession>
<evidence type="ECO:0000256" key="3">
    <source>
        <dbReference type="ARBA" id="ARBA00023002"/>
    </source>
</evidence>
<evidence type="ECO:0000256" key="1">
    <source>
        <dbReference type="ARBA" id="ARBA00022723"/>
    </source>
</evidence>
<dbReference type="SMART" id="SM00829">
    <property type="entry name" value="PKS_ER"/>
    <property type="match status" value="1"/>
</dbReference>
<keyword evidence="2" id="KW-0862">Zinc</keyword>
<dbReference type="InterPro" id="IPR020843">
    <property type="entry name" value="ER"/>
</dbReference>
<dbReference type="InterPro" id="IPR013154">
    <property type="entry name" value="ADH-like_N"/>
</dbReference>
<dbReference type="InterPro" id="IPR036291">
    <property type="entry name" value="NAD(P)-bd_dom_sf"/>
</dbReference>
<dbReference type="InterPro" id="IPR011032">
    <property type="entry name" value="GroES-like_sf"/>
</dbReference>
<evidence type="ECO:0000313" key="6">
    <source>
        <dbReference type="Proteomes" id="UP001454086"/>
    </source>
</evidence>
<dbReference type="Gene3D" id="3.90.180.10">
    <property type="entry name" value="Medium-chain alcohol dehydrogenases, catalytic domain"/>
    <property type="match status" value="2"/>
</dbReference>
<proteinExistence type="predicted"/>
<dbReference type="Gene3D" id="3.40.50.720">
    <property type="entry name" value="NAD(P)-binding Rossmann-like Domain"/>
    <property type="match status" value="1"/>
</dbReference>
<protein>
    <submittedName>
        <fullName evidence="5">Zinc-binding dehydrogenase</fullName>
    </submittedName>
</protein>
<feature type="domain" description="Enoyl reductase (ER)" evidence="4">
    <location>
        <begin position="9"/>
        <end position="319"/>
    </location>
</feature>
<keyword evidence="6" id="KW-1185">Reference proteome</keyword>
<dbReference type="SUPFAM" id="SSF51735">
    <property type="entry name" value="NAD(P)-binding Rossmann-fold domains"/>
    <property type="match status" value="1"/>
</dbReference>
<dbReference type="Pfam" id="PF00107">
    <property type="entry name" value="ADH_zinc_N"/>
    <property type="match status" value="1"/>
</dbReference>
<dbReference type="SUPFAM" id="SSF50129">
    <property type="entry name" value="GroES-like"/>
    <property type="match status" value="1"/>
</dbReference>
<keyword evidence="3" id="KW-0560">Oxidoreductase</keyword>
<name>A0ABV1D5R6_9FIRM</name>
<gene>
    <name evidence="5" type="ORF">WMQ36_08885</name>
</gene>
<sequence>MDCLRYKKGKGFVLETIQEPELSPGGLLLKIEACSISDLDLKTLLHTEVVKEGTIPGTYFSGMVTAISEEEAVYSVGDRLAVCVEGTPAGSSGGMAQYVLLSREVLDSGHIAKIPDNVSFNEAAVADVASAVYKCQEQHDFGPGKKVLIIGCGPAGCMHTQIGKLRGVDSIIQTDCLPARLEMARPFRADLLVDSSSESLSEIVAVETEGRGVDITVITSPDAQVMDTVLPLMAPKGKIVIFSRFESPDAQLDLSIIQKKELSLCGTDGYERRHLEAVLRLAGRRKISLKWLVTKECDLHGVEQALEEIRCGKQLKVVLHP</sequence>
<dbReference type="InterPro" id="IPR050129">
    <property type="entry name" value="Zn_alcohol_dh"/>
</dbReference>
<dbReference type="InterPro" id="IPR013149">
    <property type="entry name" value="ADH-like_C"/>
</dbReference>
<dbReference type="Proteomes" id="UP001454086">
    <property type="component" value="Unassembled WGS sequence"/>
</dbReference>